<protein>
    <submittedName>
        <fullName evidence="4">Acetyl esterase</fullName>
    </submittedName>
</protein>
<proteinExistence type="inferred from homology"/>
<keyword evidence="5" id="KW-1185">Reference proteome</keyword>
<dbReference type="GO" id="GO:0019433">
    <property type="term" value="P:triglyceride catabolic process"/>
    <property type="evidence" value="ECO:0007669"/>
    <property type="project" value="TreeGrafter"/>
</dbReference>
<dbReference type="EMBL" id="FNWJ01000001">
    <property type="protein sequence ID" value="SEH10357.1"/>
    <property type="molecule type" value="Genomic_DNA"/>
</dbReference>
<dbReference type="InterPro" id="IPR013094">
    <property type="entry name" value="AB_hydrolase_3"/>
</dbReference>
<dbReference type="AlphaFoldDB" id="A0A1H6FHP5"/>
<evidence type="ECO:0000256" key="1">
    <source>
        <dbReference type="ARBA" id="ARBA00010515"/>
    </source>
</evidence>
<dbReference type="InterPro" id="IPR002168">
    <property type="entry name" value="Lipase_GDXG_HIS_AS"/>
</dbReference>
<comment type="similarity">
    <text evidence="1">Belongs to the 'GDXG' lipolytic enzyme family.</text>
</comment>
<reference evidence="5" key="1">
    <citation type="submission" date="2016-10" db="EMBL/GenBank/DDBJ databases">
        <authorList>
            <person name="Varghese N."/>
            <person name="Submissions S."/>
        </authorList>
    </citation>
    <scope>NUCLEOTIDE SEQUENCE [LARGE SCALE GENOMIC DNA]</scope>
    <source>
        <strain evidence="5">ATCC 35263</strain>
    </source>
</reference>
<dbReference type="InterPro" id="IPR029058">
    <property type="entry name" value="AB_hydrolase_fold"/>
</dbReference>
<sequence length="362" mass="38722">MARAAKPAVRVLARLPRPLLRRLVGPPPPQAPDLEPEAWALARFSERSPLPPIESLPVAVARRLFAAQVASVSRPLGLPVATLEREVQGAEGLLPARLYIPRSAPARGPLLVYFHGGGFVLGSIETHDRPLRLLAHASGVKILSVDYRLAPEHPFPAPLEDAVAAFEHVAENASEFGASAELVAVGGDSAGGTLAAAVCQELRRRGGRLPCFQLLIYPATDLAEALPSRRTFARGFILTQQEMDWFADQYVPDVESRRSPRVSPLREPDLRGLPRAHVATAVADPLRDEGEEYARRLRAAGVPVSTYRHPHLHGFLNMTALPAARTAVWQLGGALAHGVAFAEGSLEGKDAPEGEGAVAGAP</sequence>
<evidence type="ECO:0000313" key="4">
    <source>
        <dbReference type="EMBL" id="SEH10357.1"/>
    </source>
</evidence>
<dbReference type="PANTHER" id="PTHR23025">
    <property type="entry name" value="TRIACYLGLYCEROL LIPASE"/>
    <property type="match status" value="1"/>
</dbReference>
<evidence type="ECO:0000259" key="3">
    <source>
        <dbReference type="Pfam" id="PF07859"/>
    </source>
</evidence>
<dbReference type="SUPFAM" id="SSF53474">
    <property type="entry name" value="alpha/beta-Hydrolases"/>
    <property type="match status" value="1"/>
</dbReference>
<name>A0A1H6FHP5_THEAL</name>
<dbReference type="PROSITE" id="PS01173">
    <property type="entry name" value="LIPASE_GDXG_HIS"/>
    <property type="match status" value="1"/>
</dbReference>
<dbReference type="GO" id="GO:0004806">
    <property type="term" value="F:triacylglycerol lipase activity"/>
    <property type="evidence" value="ECO:0007669"/>
    <property type="project" value="TreeGrafter"/>
</dbReference>
<accession>A0A1H6FHP5</accession>
<keyword evidence="2" id="KW-0378">Hydrolase</keyword>
<organism evidence="4 5">
    <name type="scientific">Thermoleophilum album</name>
    <dbReference type="NCBI Taxonomy" id="29539"/>
    <lineage>
        <taxon>Bacteria</taxon>
        <taxon>Bacillati</taxon>
        <taxon>Actinomycetota</taxon>
        <taxon>Thermoleophilia</taxon>
        <taxon>Thermoleophilales</taxon>
        <taxon>Thermoleophilaceae</taxon>
        <taxon>Thermoleophilum</taxon>
    </lineage>
</organism>
<dbReference type="Gene3D" id="3.40.50.1820">
    <property type="entry name" value="alpha/beta hydrolase"/>
    <property type="match status" value="1"/>
</dbReference>
<dbReference type="GO" id="GO:0005829">
    <property type="term" value="C:cytosol"/>
    <property type="evidence" value="ECO:0007669"/>
    <property type="project" value="TreeGrafter"/>
</dbReference>
<dbReference type="Pfam" id="PF07859">
    <property type="entry name" value="Abhydrolase_3"/>
    <property type="match status" value="1"/>
</dbReference>
<dbReference type="Proteomes" id="UP000222056">
    <property type="component" value="Unassembled WGS sequence"/>
</dbReference>
<dbReference type="GO" id="GO:0004771">
    <property type="term" value="F:sterol ester esterase activity"/>
    <property type="evidence" value="ECO:0007669"/>
    <property type="project" value="TreeGrafter"/>
</dbReference>
<evidence type="ECO:0000256" key="2">
    <source>
        <dbReference type="ARBA" id="ARBA00022801"/>
    </source>
</evidence>
<feature type="domain" description="Alpha/beta hydrolase fold-3" evidence="3">
    <location>
        <begin position="111"/>
        <end position="316"/>
    </location>
</feature>
<dbReference type="STRING" id="29539.SAMN02745716_0206"/>
<dbReference type="PANTHER" id="PTHR23025:SF4">
    <property type="entry name" value="ALPHA_BETA HYDROLASE FOLD-3 DOMAIN-CONTAINING PROTEIN"/>
    <property type="match status" value="1"/>
</dbReference>
<evidence type="ECO:0000313" key="5">
    <source>
        <dbReference type="Proteomes" id="UP000222056"/>
    </source>
</evidence>
<gene>
    <name evidence="4" type="ORF">SAMN02745716_0206</name>
</gene>